<organism evidence="3 4">
    <name type="scientific">Xenopus laevis</name>
    <name type="common">African clawed frog</name>
    <dbReference type="NCBI Taxonomy" id="8355"/>
    <lineage>
        <taxon>Eukaryota</taxon>
        <taxon>Metazoa</taxon>
        <taxon>Chordata</taxon>
        <taxon>Craniata</taxon>
        <taxon>Vertebrata</taxon>
        <taxon>Euteleostomi</taxon>
        <taxon>Amphibia</taxon>
        <taxon>Batrachia</taxon>
        <taxon>Anura</taxon>
        <taxon>Pipoidea</taxon>
        <taxon>Pipidae</taxon>
        <taxon>Xenopodinae</taxon>
        <taxon>Xenopus</taxon>
        <taxon>Xenopus</taxon>
    </lineage>
</organism>
<feature type="non-terminal residue" evidence="3">
    <location>
        <position position="1"/>
    </location>
</feature>
<evidence type="ECO:0000313" key="4">
    <source>
        <dbReference type="Proteomes" id="UP000694892"/>
    </source>
</evidence>
<feature type="compositionally biased region" description="Basic residues" evidence="2">
    <location>
        <begin position="37"/>
        <end position="47"/>
    </location>
</feature>
<evidence type="ECO:0000256" key="1">
    <source>
        <dbReference type="SAM" id="Coils"/>
    </source>
</evidence>
<accession>A0A974HJR8</accession>
<feature type="region of interest" description="Disordered" evidence="2">
    <location>
        <begin position="30"/>
        <end position="54"/>
    </location>
</feature>
<evidence type="ECO:0000313" key="3">
    <source>
        <dbReference type="EMBL" id="OCT80360.1"/>
    </source>
</evidence>
<feature type="coiled-coil region" evidence="1">
    <location>
        <begin position="87"/>
        <end position="130"/>
    </location>
</feature>
<protein>
    <submittedName>
        <fullName evidence="3">Uncharacterized protein</fullName>
    </submittedName>
</protein>
<gene>
    <name evidence="3" type="ORF">XELAEV_18027169mg</name>
</gene>
<keyword evidence="1" id="KW-0175">Coiled coil</keyword>
<name>A0A974HJR8_XENLA</name>
<dbReference type="EMBL" id="CM004474">
    <property type="protein sequence ID" value="OCT80360.1"/>
    <property type="molecule type" value="Genomic_DNA"/>
</dbReference>
<dbReference type="Proteomes" id="UP000694892">
    <property type="component" value="Chromosome 5L"/>
</dbReference>
<sequence length="218" mass="24311">KEEKEFDELNLNRDILLLQTKTKAEVRISQLHESRSHRSVSNRHSTRSAKSLQSRSSIFHQQLIQARADAEVTKVLAAFAQRKAEMKAEMEAEAACKKAEMEALEKQSEHATALARLNVLEQEANEIERNCSSPTDIKGFECITNYVANDSRSHSAASNARGPLDVSLKLQLPVNTAASRDQGMYTAYTGPRDNIPYNGNNQLPQITTLLHSCNPTHP</sequence>
<reference evidence="4" key="1">
    <citation type="journal article" date="2016" name="Nature">
        <title>Genome evolution in the allotetraploid frog Xenopus laevis.</title>
        <authorList>
            <person name="Session A.M."/>
            <person name="Uno Y."/>
            <person name="Kwon T."/>
            <person name="Chapman J.A."/>
            <person name="Toyoda A."/>
            <person name="Takahashi S."/>
            <person name="Fukui A."/>
            <person name="Hikosaka A."/>
            <person name="Suzuki A."/>
            <person name="Kondo M."/>
            <person name="van Heeringen S.J."/>
            <person name="Quigley I."/>
            <person name="Heinz S."/>
            <person name="Ogino H."/>
            <person name="Ochi H."/>
            <person name="Hellsten U."/>
            <person name="Lyons J.B."/>
            <person name="Simakov O."/>
            <person name="Putnam N."/>
            <person name="Stites J."/>
            <person name="Kuroki Y."/>
            <person name="Tanaka T."/>
            <person name="Michiue T."/>
            <person name="Watanabe M."/>
            <person name="Bogdanovic O."/>
            <person name="Lister R."/>
            <person name="Georgiou G."/>
            <person name="Paranjpe S.S."/>
            <person name="van Kruijsbergen I."/>
            <person name="Shu S."/>
            <person name="Carlson J."/>
            <person name="Kinoshita T."/>
            <person name="Ohta Y."/>
            <person name="Mawaribuchi S."/>
            <person name="Jenkins J."/>
            <person name="Grimwood J."/>
            <person name="Schmutz J."/>
            <person name="Mitros T."/>
            <person name="Mozaffari S.V."/>
            <person name="Suzuki Y."/>
            <person name="Haramoto Y."/>
            <person name="Yamamoto T.S."/>
            <person name="Takagi C."/>
            <person name="Heald R."/>
            <person name="Miller K."/>
            <person name="Haudenschild C."/>
            <person name="Kitzman J."/>
            <person name="Nakayama T."/>
            <person name="Izutsu Y."/>
            <person name="Robert J."/>
            <person name="Fortriede J."/>
            <person name="Burns K."/>
            <person name="Lotay V."/>
            <person name="Karimi K."/>
            <person name="Yasuoka Y."/>
            <person name="Dichmann D.S."/>
            <person name="Flajnik M.F."/>
            <person name="Houston D.W."/>
            <person name="Shendure J."/>
            <person name="DuPasquier L."/>
            <person name="Vize P.D."/>
            <person name="Zorn A.M."/>
            <person name="Ito M."/>
            <person name="Marcotte E.M."/>
            <person name="Wallingford J.B."/>
            <person name="Ito Y."/>
            <person name="Asashima M."/>
            <person name="Ueno N."/>
            <person name="Matsuda Y."/>
            <person name="Veenstra G.J."/>
            <person name="Fujiyama A."/>
            <person name="Harland R.M."/>
            <person name="Taira M."/>
            <person name="Rokhsar D.S."/>
        </authorList>
    </citation>
    <scope>NUCLEOTIDE SEQUENCE [LARGE SCALE GENOMIC DNA]</scope>
    <source>
        <strain evidence="4">J</strain>
    </source>
</reference>
<evidence type="ECO:0000256" key="2">
    <source>
        <dbReference type="SAM" id="MobiDB-lite"/>
    </source>
</evidence>
<dbReference type="AlphaFoldDB" id="A0A974HJR8"/>
<proteinExistence type="predicted"/>